<reference evidence="2" key="1">
    <citation type="journal article" date="2010" name="Nature">
        <title>The Amphimedon queenslandica genome and the evolution of animal complexity.</title>
        <authorList>
            <person name="Srivastava M."/>
            <person name="Simakov O."/>
            <person name="Chapman J."/>
            <person name="Fahey B."/>
            <person name="Gauthier M.E."/>
            <person name="Mitros T."/>
            <person name="Richards G.S."/>
            <person name="Conaco C."/>
            <person name="Dacre M."/>
            <person name="Hellsten U."/>
            <person name="Larroux C."/>
            <person name="Putnam N.H."/>
            <person name="Stanke M."/>
            <person name="Adamska M."/>
            <person name="Darling A."/>
            <person name="Degnan S.M."/>
            <person name="Oakley T.H."/>
            <person name="Plachetzki D.C."/>
            <person name="Zhai Y."/>
            <person name="Adamski M."/>
            <person name="Calcino A."/>
            <person name="Cummins S.F."/>
            <person name="Goodstein D.M."/>
            <person name="Harris C."/>
            <person name="Jackson D.J."/>
            <person name="Leys S.P."/>
            <person name="Shu S."/>
            <person name="Woodcroft B.J."/>
            <person name="Vervoort M."/>
            <person name="Kosik K.S."/>
            <person name="Manning G."/>
            <person name="Degnan B.M."/>
            <person name="Rokhsar D.S."/>
        </authorList>
    </citation>
    <scope>NUCLEOTIDE SEQUENCE [LARGE SCALE GENOMIC DNA]</scope>
</reference>
<dbReference type="EnsemblMetazoa" id="XM_020005537.1">
    <property type="protein sequence ID" value="XP_019861096.1"/>
    <property type="gene ID" value="LOC109589452"/>
</dbReference>
<dbReference type="AlphaFoldDB" id="A0AAN0JW03"/>
<protein>
    <submittedName>
        <fullName evidence="1">Uncharacterized protein</fullName>
    </submittedName>
</protein>
<evidence type="ECO:0000313" key="2">
    <source>
        <dbReference type="Proteomes" id="UP000007879"/>
    </source>
</evidence>
<reference evidence="1" key="2">
    <citation type="submission" date="2024-06" db="UniProtKB">
        <authorList>
            <consortium name="EnsemblMetazoa"/>
        </authorList>
    </citation>
    <scope>IDENTIFICATION</scope>
</reference>
<dbReference type="KEGG" id="aqu:109589452"/>
<dbReference type="GeneID" id="109589452"/>
<dbReference type="Proteomes" id="UP000007879">
    <property type="component" value="Unassembled WGS sequence"/>
</dbReference>
<dbReference type="RefSeq" id="XP_019861096.1">
    <property type="nucleotide sequence ID" value="XM_020005537.1"/>
</dbReference>
<name>A0AAN0JW03_AMPQE</name>
<keyword evidence="2" id="KW-1185">Reference proteome</keyword>
<evidence type="ECO:0000313" key="1">
    <source>
        <dbReference type="EnsemblMetazoa" id="XP_019861096.1"/>
    </source>
</evidence>
<sequence length="122" mass="13851">MLLRVSGLWTKGETVKCGVHGDWLYQCERLCLDQPHCNSSYSCKSVQRYGSLIPMVILTLMKQLMVFEGSLLHLEGVIPFINSVKGVRPLIESYRTHNSSRTSTSLRLILPKTQAERTRLVT</sequence>
<proteinExistence type="predicted"/>
<organism evidence="1 2">
    <name type="scientific">Amphimedon queenslandica</name>
    <name type="common">Sponge</name>
    <dbReference type="NCBI Taxonomy" id="400682"/>
    <lineage>
        <taxon>Eukaryota</taxon>
        <taxon>Metazoa</taxon>
        <taxon>Porifera</taxon>
        <taxon>Demospongiae</taxon>
        <taxon>Heteroscleromorpha</taxon>
        <taxon>Haplosclerida</taxon>
        <taxon>Niphatidae</taxon>
        <taxon>Amphimedon</taxon>
    </lineage>
</organism>
<accession>A0AAN0JW03</accession>